<feature type="chain" id="PRO_5008000496" evidence="1">
    <location>
        <begin position="19"/>
        <end position="293"/>
    </location>
</feature>
<organism evidence="2 3">
    <name type="scientific">Deinococcus puniceus</name>
    <dbReference type="NCBI Taxonomy" id="1182568"/>
    <lineage>
        <taxon>Bacteria</taxon>
        <taxon>Thermotogati</taxon>
        <taxon>Deinococcota</taxon>
        <taxon>Deinococci</taxon>
        <taxon>Deinococcales</taxon>
        <taxon>Deinococcaceae</taxon>
        <taxon>Deinococcus</taxon>
    </lineage>
</organism>
<dbReference type="InterPro" id="IPR036249">
    <property type="entry name" value="Thioredoxin-like_sf"/>
</dbReference>
<dbReference type="InterPro" id="IPR050553">
    <property type="entry name" value="Thioredoxin_ResA/DsbE_sf"/>
</dbReference>
<evidence type="ECO:0000313" key="3">
    <source>
        <dbReference type="Proteomes" id="UP000077363"/>
    </source>
</evidence>
<proteinExistence type="predicted"/>
<feature type="signal peptide" evidence="1">
    <location>
        <begin position="1"/>
        <end position="18"/>
    </location>
</feature>
<protein>
    <submittedName>
        <fullName evidence="2">Uncharacterized protein</fullName>
    </submittedName>
</protein>
<dbReference type="OrthoDB" id="62382at2"/>
<gene>
    <name evidence="2" type="ORF">SU48_05925</name>
</gene>
<sequence>MKKLVLLGILLASNSALAFTGTPRPEWIGKAISTTRLPHAGQPTVYVFAQPDCAACSLQLGALSALQKTNPKLAVTLVTEQNSPALREYLSGFALRSTVYADTAGSSIAALALRSIPAVLYVNSRGTIEGFYEGTLTNAETRSLGTALLAAKPLPRLTVPGGVGSPAAALPGVTWGQSKNHLLIFHSATCHFCTEELPHLLAYARANPNVAVWIVAPNDLDAVKKQFADAPNNLRIVEDAADKDAGTKLFNAYRAEGTPTQILVNGKGNITWRGAGFAVQGANPFEAGKLPLE</sequence>
<dbReference type="Proteomes" id="UP000077363">
    <property type="component" value="Chromosome"/>
</dbReference>
<keyword evidence="3" id="KW-1185">Reference proteome</keyword>
<dbReference type="SUPFAM" id="SSF52833">
    <property type="entry name" value="Thioredoxin-like"/>
    <property type="match status" value="2"/>
</dbReference>
<reference evidence="2 3" key="1">
    <citation type="submission" date="2015-01" db="EMBL/GenBank/DDBJ databases">
        <title>Deinococcus puniceus/DY1/ whole genome sequencing.</title>
        <authorList>
            <person name="Kim M.K."/>
            <person name="Srinivasan S."/>
            <person name="Lee J.-J."/>
        </authorList>
    </citation>
    <scope>NUCLEOTIDE SEQUENCE [LARGE SCALE GENOMIC DNA]</scope>
    <source>
        <strain evidence="2 3">DY1</strain>
    </source>
</reference>
<dbReference type="PANTHER" id="PTHR42852">
    <property type="entry name" value="THIOL:DISULFIDE INTERCHANGE PROTEIN DSBE"/>
    <property type="match status" value="1"/>
</dbReference>
<dbReference type="AlphaFoldDB" id="A0A172T8N9"/>
<dbReference type="PATRIC" id="fig|1182568.3.peg.1235"/>
<evidence type="ECO:0000313" key="2">
    <source>
        <dbReference type="EMBL" id="ANE43380.1"/>
    </source>
</evidence>
<dbReference type="RefSeq" id="WP_064014443.1">
    <property type="nucleotide sequence ID" value="NZ_CP011387.1"/>
</dbReference>
<keyword evidence="1" id="KW-0732">Signal</keyword>
<dbReference type="PANTHER" id="PTHR42852:SF13">
    <property type="entry name" value="PROTEIN DIPZ"/>
    <property type="match status" value="1"/>
</dbReference>
<dbReference type="KEGG" id="dpu:SU48_05925"/>
<accession>A0A172T8N9</accession>
<dbReference type="Gene3D" id="3.40.30.10">
    <property type="entry name" value="Glutaredoxin"/>
    <property type="match status" value="2"/>
</dbReference>
<evidence type="ECO:0000256" key="1">
    <source>
        <dbReference type="SAM" id="SignalP"/>
    </source>
</evidence>
<dbReference type="EMBL" id="CP011387">
    <property type="protein sequence ID" value="ANE43380.1"/>
    <property type="molecule type" value="Genomic_DNA"/>
</dbReference>
<name>A0A172T8N9_9DEIO</name>